<keyword evidence="1" id="KW-0732">Signal</keyword>
<keyword evidence="3" id="KW-1185">Reference proteome</keyword>
<accession>A0AAN6WMW6</accession>
<dbReference type="Proteomes" id="UP001302126">
    <property type="component" value="Unassembled WGS sequence"/>
</dbReference>
<dbReference type="EMBL" id="MU864463">
    <property type="protein sequence ID" value="KAK4185073.1"/>
    <property type="molecule type" value="Genomic_DNA"/>
</dbReference>
<protein>
    <recommendedName>
        <fullName evidence="4">Secreted protein</fullName>
    </recommendedName>
</protein>
<feature type="chain" id="PRO_5042844663" description="Secreted protein" evidence="1">
    <location>
        <begin position="23"/>
        <end position="95"/>
    </location>
</feature>
<proteinExistence type="predicted"/>
<evidence type="ECO:0008006" key="4">
    <source>
        <dbReference type="Google" id="ProtNLM"/>
    </source>
</evidence>
<comment type="caution">
    <text evidence="2">The sequence shown here is derived from an EMBL/GenBank/DDBJ whole genome shotgun (WGS) entry which is preliminary data.</text>
</comment>
<gene>
    <name evidence="2" type="ORF">QBC35DRAFT_31381</name>
</gene>
<reference evidence="2" key="2">
    <citation type="submission" date="2023-05" db="EMBL/GenBank/DDBJ databases">
        <authorList>
            <consortium name="Lawrence Berkeley National Laboratory"/>
            <person name="Steindorff A."/>
            <person name="Hensen N."/>
            <person name="Bonometti L."/>
            <person name="Westerberg I."/>
            <person name="Brannstrom I.O."/>
            <person name="Guillou S."/>
            <person name="Cros-Aarteil S."/>
            <person name="Calhoun S."/>
            <person name="Haridas S."/>
            <person name="Kuo A."/>
            <person name="Mondo S."/>
            <person name="Pangilinan J."/>
            <person name="Riley R."/>
            <person name="Labutti K."/>
            <person name="Andreopoulos B."/>
            <person name="Lipzen A."/>
            <person name="Chen C."/>
            <person name="Yanf M."/>
            <person name="Daum C."/>
            <person name="Ng V."/>
            <person name="Clum A."/>
            <person name="Ohm R."/>
            <person name="Martin F."/>
            <person name="Silar P."/>
            <person name="Natvig D."/>
            <person name="Lalanne C."/>
            <person name="Gautier V."/>
            <person name="Ament-Velasquez S.L."/>
            <person name="Kruys A."/>
            <person name="Hutchinson M.I."/>
            <person name="Powell A.J."/>
            <person name="Barry K."/>
            <person name="Miller A.N."/>
            <person name="Grigoriev I.V."/>
            <person name="Debuchy R."/>
            <person name="Gladieux P."/>
            <person name="Thoren M.H."/>
            <person name="Johannesson H."/>
        </authorList>
    </citation>
    <scope>NUCLEOTIDE SEQUENCE</scope>
    <source>
        <strain evidence="2">PSN309</strain>
    </source>
</reference>
<evidence type="ECO:0000256" key="1">
    <source>
        <dbReference type="SAM" id="SignalP"/>
    </source>
</evidence>
<sequence length="95" mass="10921">MYPRSHCAPFFLLFFFIGINEAYLSIMAHPYQYYLHMRYHSEVVLKHELEKLFAPGTFSVEVRLGKAHGPRLVAKPKGMVSLNPSSRTSDFDPTS</sequence>
<dbReference type="AlphaFoldDB" id="A0AAN6WMW6"/>
<reference evidence="2" key="1">
    <citation type="journal article" date="2023" name="Mol. Phylogenet. Evol.">
        <title>Genome-scale phylogeny and comparative genomics of the fungal order Sordariales.</title>
        <authorList>
            <person name="Hensen N."/>
            <person name="Bonometti L."/>
            <person name="Westerberg I."/>
            <person name="Brannstrom I.O."/>
            <person name="Guillou S."/>
            <person name="Cros-Aarteil S."/>
            <person name="Calhoun S."/>
            <person name="Haridas S."/>
            <person name="Kuo A."/>
            <person name="Mondo S."/>
            <person name="Pangilinan J."/>
            <person name="Riley R."/>
            <person name="LaButti K."/>
            <person name="Andreopoulos B."/>
            <person name="Lipzen A."/>
            <person name="Chen C."/>
            <person name="Yan M."/>
            <person name="Daum C."/>
            <person name="Ng V."/>
            <person name="Clum A."/>
            <person name="Steindorff A."/>
            <person name="Ohm R.A."/>
            <person name="Martin F."/>
            <person name="Silar P."/>
            <person name="Natvig D.O."/>
            <person name="Lalanne C."/>
            <person name="Gautier V."/>
            <person name="Ament-Velasquez S.L."/>
            <person name="Kruys A."/>
            <person name="Hutchinson M.I."/>
            <person name="Powell A.J."/>
            <person name="Barry K."/>
            <person name="Miller A.N."/>
            <person name="Grigoriev I.V."/>
            <person name="Debuchy R."/>
            <person name="Gladieux P."/>
            <person name="Hiltunen Thoren M."/>
            <person name="Johannesson H."/>
        </authorList>
    </citation>
    <scope>NUCLEOTIDE SEQUENCE</scope>
    <source>
        <strain evidence="2">PSN309</strain>
    </source>
</reference>
<feature type="signal peptide" evidence="1">
    <location>
        <begin position="1"/>
        <end position="22"/>
    </location>
</feature>
<name>A0AAN6WMW6_9PEZI</name>
<organism evidence="2 3">
    <name type="scientific">Podospora australis</name>
    <dbReference type="NCBI Taxonomy" id="1536484"/>
    <lineage>
        <taxon>Eukaryota</taxon>
        <taxon>Fungi</taxon>
        <taxon>Dikarya</taxon>
        <taxon>Ascomycota</taxon>
        <taxon>Pezizomycotina</taxon>
        <taxon>Sordariomycetes</taxon>
        <taxon>Sordariomycetidae</taxon>
        <taxon>Sordariales</taxon>
        <taxon>Podosporaceae</taxon>
        <taxon>Podospora</taxon>
    </lineage>
</organism>
<evidence type="ECO:0000313" key="3">
    <source>
        <dbReference type="Proteomes" id="UP001302126"/>
    </source>
</evidence>
<evidence type="ECO:0000313" key="2">
    <source>
        <dbReference type="EMBL" id="KAK4185073.1"/>
    </source>
</evidence>